<protein>
    <submittedName>
        <fullName evidence="1">Uncharacterized protein</fullName>
    </submittedName>
</protein>
<reference evidence="1" key="1">
    <citation type="submission" date="2020-03" db="EMBL/GenBank/DDBJ databases">
        <title>Castanea mollissima Vanexum genome sequencing.</title>
        <authorList>
            <person name="Staton M."/>
        </authorList>
    </citation>
    <scope>NUCLEOTIDE SEQUENCE</scope>
    <source>
        <tissue evidence="1">Leaf</tissue>
    </source>
</reference>
<proteinExistence type="predicted"/>
<evidence type="ECO:0000313" key="1">
    <source>
        <dbReference type="EMBL" id="KAF3949521.1"/>
    </source>
</evidence>
<dbReference type="EMBL" id="JRKL02006032">
    <property type="protein sequence ID" value="KAF3949521.1"/>
    <property type="molecule type" value="Genomic_DNA"/>
</dbReference>
<sequence>MFQSWYYGDGGGEKQVVQPLSKHWATLHMFFSLMSLITSKRRSFIKCPKDGVTCCKAMQSSMLSWSDQQAHLS</sequence>
<name>A0A8J4QEH9_9ROSI</name>
<dbReference type="Proteomes" id="UP000737018">
    <property type="component" value="Unassembled WGS sequence"/>
</dbReference>
<keyword evidence="2" id="KW-1185">Reference proteome</keyword>
<organism evidence="1 2">
    <name type="scientific">Castanea mollissima</name>
    <name type="common">Chinese chestnut</name>
    <dbReference type="NCBI Taxonomy" id="60419"/>
    <lineage>
        <taxon>Eukaryota</taxon>
        <taxon>Viridiplantae</taxon>
        <taxon>Streptophyta</taxon>
        <taxon>Embryophyta</taxon>
        <taxon>Tracheophyta</taxon>
        <taxon>Spermatophyta</taxon>
        <taxon>Magnoliopsida</taxon>
        <taxon>eudicotyledons</taxon>
        <taxon>Gunneridae</taxon>
        <taxon>Pentapetalae</taxon>
        <taxon>rosids</taxon>
        <taxon>fabids</taxon>
        <taxon>Fagales</taxon>
        <taxon>Fagaceae</taxon>
        <taxon>Castanea</taxon>
    </lineage>
</organism>
<comment type="caution">
    <text evidence="1">The sequence shown here is derived from an EMBL/GenBank/DDBJ whole genome shotgun (WGS) entry which is preliminary data.</text>
</comment>
<dbReference type="OrthoDB" id="10477142at2759"/>
<gene>
    <name evidence="1" type="ORF">CMV_024618</name>
</gene>
<evidence type="ECO:0000313" key="2">
    <source>
        <dbReference type="Proteomes" id="UP000737018"/>
    </source>
</evidence>
<accession>A0A8J4QEH9</accession>
<dbReference type="AlphaFoldDB" id="A0A8J4QEH9"/>